<keyword evidence="3" id="KW-0675">Receptor</keyword>
<reference evidence="8" key="1">
    <citation type="submission" date="2012-12" db="EMBL/GenBank/DDBJ databases">
        <authorList>
            <person name="Hellsten U."/>
            <person name="Grimwood J."/>
            <person name="Chapman J.A."/>
            <person name="Shapiro H."/>
            <person name="Aerts A."/>
            <person name="Otillar R.P."/>
            <person name="Terry A.Y."/>
            <person name="Boore J.L."/>
            <person name="Simakov O."/>
            <person name="Marletaz F."/>
            <person name="Cho S.-J."/>
            <person name="Edsinger-Gonzales E."/>
            <person name="Havlak P."/>
            <person name="Kuo D.-H."/>
            <person name="Larsson T."/>
            <person name="Lv J."/>
            <person name="Arendt D."/>
            <person name="Savage R."/>
            <person name="Osoegawa K."/>
            <person name="de Jong P."/>
            <person name="Lindberg D.R."/>
            <person name="Seaver E.C."/>
            <person name="Weisblat D.A."/>
            <person name="Putnam N.H."/>
            <person name="Grigoriev I.V."/>
            <person name="Rokhsar D.S."/>
        </authorList>
    </citation>
    <scope>NUCLEOTIDE SEQUENCE</scope>
</reference>
<keyword evidence="5" id="KW-0812">Transmembrane</keyword>
<evidence type="ECO:0000256" key="1">
    <source>
        <dbReference type="ARBA" id="ARBA00004141"/>
    </source>
</evidence>
<reference evidence="7" key="3">
    <citation type="submission" date="2015-06" db="UniProtKB">
        <authorList>
            <consortium name="EnsemblMetazoa"/>
        </authorList>
    </citation>
    <scope>IDENTIFICATION</scope>
</reference>
<dbReference type="EMBL" id="KB096503">
    <property type="protein sequence ID" value="ESO04150.1"/>
    <property type="molecule type" value="Genomic_DNA"/>
</dbReference>
<dbReference type="CTD" id="20217373"/>
<evidence type="ECO:0000256" key="4">
    <source>
        <dbReference type="ARBA" id="ARBA00023224"/>
    </source>
</evidence>
<organism evidence="7 8">
    <name type="scientific">Helobdella robusta</name>
    <name type="common">Californian leech</name>
    <dbReference type="NCBI Taxonomy" id="6412"/>
    <lineage>
        <taxon>Eukaryota</taxon>
        <taxon>Metazoa</taxon>
        <taxon>Spiralia</taxon>
        <taxon>Lophotrochozoa</taxon>
        <taxon>Annelida</taxon>
        <taxon>Clitellata</taxon>
        <taxon>Hirudinea</taxon>
        <taxon>Rhynchobdellida</taxon>
        <taxon>Glossiphoniidae</taxon>
        <taxon>Helobdella</taxon>
    </lineage>
</organism>
<dbReference type="GO" id="GO:0004930">
    <property type="term" value="F:G protein-coupled receptor activity"/>
    <property type="evidence" value="ECO:0007669"/>
    <property type="project" value="UniProtKB-KW"/>
</dbReference>
<evidence type="ECO:0000313" key="8">
    <source>
        <dbReference type="Proteomes" id="UP000015101"/>
    </source>
</evidence>
<feature type="transmembrane region" description="Helical" evidence="5">
    <location>
        <begin position="30"/>
        <end position="49"/>
    </location>
</feature>
<dbReference type="GO" id="GO:0016020">
    <property type="term" value="C:membrane"/>
    <property type="evidence" value="ECO:0007669"/>
    <property type="project" value="UniProtKB-SubCell"/>
</dbReference>
<sequence>MFITTGTSTSVQTEYSQNSNPAINADAFSFFLWLGYLSSTINPLVYTVFNRLFRETFSKILRCKVDWVSVCGIRRMISRHKCIVKVDSSIGFKPPGTLGYMEKDKIEKAEGICLRSSTRCKQAS</sequence>
<keyword evidence="2" id="KW-0297">G-protein coupled receptor</keyword>
<dbReference type="RefSeq" id="XP_009017751.1">
    <property type="nucleotide sequence ID" value="XM_009019503.1"/>
</dbReference>
<dbReference type="eggNOG" id="KOG3656">
    <property type="taxonomic scope" value="Eukaryota"/>
</dbReference>
<dbReference type="Proteomes" id="UP000015101">
    <property type="component" value="Unassembled WGS sequence"/>
</dbReference>
<protein>
    <recommendedName>
        <fullName evidence="9">G-protein coupled receptors family 1 profile domain-containing protein</fullName>
    </recommendedName>
</protein>
<dbReference type="AlphaFoldDB" id="T1G8H6"/>
<keyword evidence="8" id="KW-1185">Reference proteome</keyword>
<reference evidence="6 8" key="2">
    <citation type="journal article" date="2013" name="Nature">
        <title>Insights into bilaterian evolution from three spiralian genomes.</title>
        <authorList>
            <person name="Simakov O."/>
            <person name="Marletaz F."/>
            <person name="Cho S.J."/>
            <person name="Edsinger-Gonzales E."/>
            <person name="Havlak P."/>
            <person name="Hellsten U."/>
            <person name="Kuo D.H."/>
            <person name="Larsson T."/>
            <person name="Lv J."/>
            <person name="Arendt D."/>
            <person name="Savage R."/>
            <person name="Osoegawa K."/>
            <person name="de Jong P."/>
            <person name="Grimwood J."/>
            <person name="Chapman J.A."/>
            <person name="Shapiro H."/>
            <person name="Aerts A."/>
            <person name="Otillar R.P."/>
            <person name="Terry A.Y."/>
            <person name="Boore J.L."/>
            <person name="Grigoriev I.V."/>
            <person name="Lindberg D.R."/>
            <person name="Seaver E.C."/>
            <person name="Weisblat D.A."/>
            <person name="Putnam N.H."/>
            <person name="Rokhsar D.S."/>
        </authorList>
    </citation>
    <scope>NUCLEOTIDE SEQUENCE</scope>
</reference>
<dbReference type="SUPFAM" id="SSF81321">
    <property type="entry name" value="Family A G protein-coupled receptor-like"/>
    <property type="match status" value="1"/>
</dbReference>
<evidence type="ECO:0008006" key="9">
    <source>
        <dbReference type="Google" id="ProtNLM"/>
    </source>
</evidence>
<name>T1G8H6_HELRO</name>
<evidence type="ECO:0000313" key="6">
    <source>
        <dbReference type="EMBL" id="ESO04150.1"/>
    </source>
</evidence>
<dbReference type="InParanoid" id="T1G8H6"/>
<dbReference type="OrthoDB" id="5957871at2759"/>
<evidence type="ECO:0000256" key="3">
    <source>
        <dbReference type="ARBA" id="ARBA00023170"/>
    </source>
</evidence>
<gene>
    <name evidence="7" type="primary">20217373</name>
    <name evidence="6" type="ORF">HELRODRAFT_92500</name>
</gene>
<dbReference type="KEGG" id="hro:HELRODRAFT_92500"/>
<dbReference type="PANTHER" id="PTHR24248">
    <property type="entry name" value="ADRENERGIC RECEPTOR-RELATED G-PROTEIN COUPLED RECEPTOR"/>
    <property type="match status" value="1"/>
</dbReference>
<proteinExistence type="predicted"/>
<accession>T1G8H6</accession>
<keyword evidence="5" id="KW-0472">Membrane</keyword>
<keyword evidence="5" id="KW-1133">Transmembrane helix</keyword>
<dbReference type="EnsemblMetazoa" id="HelroT92500">
    <property type="protein sequence ID" value="HelroP92500"/>
    <property type="gene ID" value="HelroG92500"/>
</dbReference>
<evidence type="ECO:0000256" key="5">
    <source>
        <dbReference type="SAM" id="Phobius"/>
    </source>
</evidence>
<comment type="subcellular location">
    <subcellularLocation>
        <location evidence="1">Membrane</location>
        <topology evidence="1">Multi-pass membrane protein</topology>
    </subcellularLocation>
</comment>
<evidence type="ECO:0000313" key="7">
    <source>
        <dbReference type="EnsemblMetazoa" id="HelroP92500"/>
    </source>
</evidence>
<dbReference type="HOGENOM" id="CLU_2006357_0_0_1"/>
<keyword evidence="4" id="KW-0807">Transducer</keyword>
<dbReference type="EMBL" id="AMQM01009489">
    <property type="status" value="NOT_ANNOTATED_CDS"/>
    <property type="molecule type" value="Genomic_DNA"/>
</dbReference>
<evidence type="ECO:0000256" key="2">
    <source>
        <dbReference type="ARBA" id="ARBA00023040"/>
    </source>
</evidence>
<dbReference type="GeneID" id="20217373"/>
<dbReference type="Gene3D" id="1.20.1070.10">
    <property type="entry name" value="Rhodopsin 7-helix transmembrane proteins"/>
    <property type="match status" value="1"/>
</dbReference>